<name>A0A8J3VWZ0_9ACTN</name>
<protein>
    <submittedName>
        <fullName evidence="1">Uncharacterized protein</fullName>
    </submittedName>
</protein>
<dbReference type="AlphaFoldDB" id="A0A8J3VWZ0"/>
<sequence>MDEKNDRGSLRVRDGRRSLLGRLSIAARYAVAVATLAKAVEEIVRVFF</sequence>
<reference evidence="1" key="1">
    <citation type="submission" date="2021-01" db="EMBL/GenBank/DDBJ databases">
        <title>Whole genome shotgun sequence of Rugosimonospora africana NBRC 104875.</title>
        <authorList>
            <person name="Komaki H."/>
            <person name="Tamura T."/>
        </authorList>
    </citation>
    <scope>NUCLEOTIDE SEQUENCE</scope>
    <source>
        <strain evidence="1">NBRC 104875</strain>
    </source>
</reference>
<gene>
    <name evidence="1" type="ORF">Raf01_95130</name>
</gene>
<dbReference type="EMBL" id="BONZ01000125">
    <property type="protein sequence ID" value="GIH21341.1"/>
    <property type="molecule type" value="Genomic_DNA"/>
</dbReference>
<keyword evidence="2" id="KW-1185">Reference proteome</keyword>
<accession>A0A8J3VWZ0</accession>
<organism evidence="1 2">
    <name type="scientific">Rugosimonospora africana</name>
    <dbReference type="NCBI Taxonomy" id="556532"/>
    <lineage>
        <taxon>Bacteria</taxon>
        <taxon>Bacillati</taxon>
        <taxon>Actinomycetota</taxon>
        <taxon>Actinomycetes</taxon>
        <taxon>Micromonosporales</taxon>
        <taxon>Micromonosporaceae</taxon>
        <taxon>Rugosimonospora</taxon>
    </lineage>
</organism>
<evidence type="ECO:0000313" key="1">
    <source>
        <dbReference type="EMBL" id="GIH21341.1"/>
    </source>
</evidence>
<proteinExistence type="predicted"/>
<dbReference type="RefSeq" id="WP_203924726.1">
    <property type="nucleotide sequence ID" value="NZ_BONZ01000125.1"/>
</dbReference>
<evidence type="ECO:0000313" key="2">
    <source>
        <dbReference type="Proteomes" id="UP000642748"/>
    </source>
</evidence>
<comment type="caution">
    <text evidence="1">The sequence shown here is derived from an EMBL/GenBank/DDBJ whole genome shotgun (WGS) entry which is preliminary data.</text>
</comment>
<dbReference type="Proteomes" id="UP000642748">
    <property type="component" value="Unassembled WGS sequence"/>
</dbReference>